<dbReference type="PANTHER" id="PTHR33371:SF15">
    <property type="entry name" value="LIPOPROTEIN LPRN"/>
    <property type="match status" value="1"/>
</dbReference>
<evidence type="ECO:0000313" key="3">
    <source>
        <dbReference type="EMBL" id="TDZ80149.1"/>
    </source>
</evidence>
<dbReference type="EMBL" id="PECH01000008">
    <property type="protein sequence ID" value="TDZ80149.1"/>
    <property type="molecule type" value="Genomic_DNA"/>
</dbReference>
<feature type="signal peptide" evidence="1">
    <location>
        <begin position="1"/>
        <end position="24"/>
    </location>
</feature>
<dbReference type="Proteomes" id="UP000295117">
    <property type="component" value="Unassembled WGS sequence"/>
</dbReference>
<evidence type="ECO:0000313" key="4">
    <source>
        <dbReference type="Proteomes" id="UP000295117"/>
    </source>
</evidence>
<feature type="chain" id="PRO_5020859798" evidence="1">
    <location>
        <begin position="25"/>
        <end position="384"/>
    </location>
</feature>
<dbReference type="RefSeq" id="WP_134072713.1">
    <property type="nucleotide sequence ID" value="NZ_PECH01000008.1"/>
</dbReference>
<dbReference type="AlphaFoldDB" id="A0A4R8S0T1"/>
<dbReference type="GO" id="GO:0005576">
    <property type="term" value="C:extracellular region"/>
    <property type="evidence" value="ECO:0007669"/>
    <property type="project" value="TreeGrafter"/>
</dbReference>
<feature type="domain" description="Mce/MlaD" evidence="2">
    <location>
        <begin position="41"/>
        <end position="115"/>
    </location>
</feature>
<dbReference type="InterPro" id="IPR052336">
    <property type="entry name" value="MlaD_Phospholipid_Transporter"/>
</dbReference>
<comment type="caution">
    <text evidence="3">The sequence shown here is derived from an EMBL/GenBank/DDBJ whole genome shotgun (WGS) entry which is preliminary data.</text>
</comment>
<dbReference type="PANTHER" id="PTHR33371">
    <property type="entry name" value="INTERMEMBRANE PHOSPHOLIPID TRANSPORT SYSTEM BINDING PROTEIN MLAD-RELATED"/>
    <property type="match status" value="1"/>
</dbReference>
<accession>A0A4R8S0T1</accession>
<evidence type="ECO:0000256" key="1">
    <source>
        <dbReference type="SAM" id="SignalP"/>
    </source>
</evidence>
<dbReference type="Pfam" id="PF02470">
    <property type="entry name" value="MlaD"/>
    <property type="match status" value="1"/>
</dbReference>
<protein>
    <submittedName>
        <fullName evidence="3">Mce related protein</fullName>
    </submittedName>
</protein>
<evidence type="ECO:0000259" key="2">
    <source>
        <dbReference type="Pfam" id="PF02470"/>
    </source>
</evidence>
<gene>
    <name evidence="3" type="ORF">DE4585_03900</name>
</gene>
<dbReference type="InterPro" id="IPR003399">
    <property type="entry name" value="Mce/MlaD"/>
</dbReference>
<organism evidence="3 4">
    <name type="scientific">Mycobacteroides salmoniphilum</name>
    <dbReference type="NCBI Taxonomy" id="404941"/>
    <lineage>
        <taxon>Bacteria</taxon>
        <taxon>Bacillati</taxon>
        <taxon>Actinomycetota</taxon>
        <taxon>Actinomycetes</taxon>
        <taxon>Mycobacteriales</taxon>
        <taxon>Mycobacteriaceae</taxon>
        <taxon>Mycobacteroides</taxon>
    </lineage>
</organism>
<proteinExistence type="predicted"/>
<reference evidence="3 4" key="1">
    <citation type="journal article" date="2019" name="Sci. Rep.">
        <title>Extended insight into the Mycobacterium chelonae-abscessus complex through whole genome sequencing of Mycobacterium salmoniphilum outbreak and Mycobacterium salmoniphilum-like strains.</title>
        <authorList>
            <person name="Behra P.R.K."/>
            <person name="Das S."/>
            <person name="Pettersson B.M.F."/>
            <person name="Shirreff L."/>
            <person name="DuCote T."/>
            <person name="Jacobsson K.G."/>
            <person name="Ennis D.G."/>
            <person name="Kirsebom L.A."/>
        </authorList>
    </citation>
    <scope>NUCLEOTIDE SEQUENCE [LARGE SCALE GENOMIC DNA]</scope>
    <source>
        <strain evidence="3 4">DE 4585</strain>
    </source>
</reference>
<name>A0A4R8S0T1_9MYCO</name>
<sequence precursor="true">MIRRLTIVILTAALAVVPACSTEALDPTKMPMPGAYLPKDTYRVKIEFSSVLNLPGRAKVDSGGVQVGLLDRVELRGTTPIAYIDIDGGTKFPRNVRAELRQATVLGDIYIAMISPTNPAPAQLQDGDSIALADTVPAANVEDLMRSMSNLIGGGSLNTMQTTVANMNSSFPPPEELDRIHRSLAGIINDLSSNQDTIDKILTNTNMNSSFPPPEELDRIHRSLAGIINDLSSNQDTIDKILTNTQAVSESFRANKGTFLRLLTEGPTKLPSLAKVVLGLSDIIVNFAEFARQLGQILDYPNFMQILSYLTPVIHSASTADTTIPVLGDKMVRTIRDRIIPFFKDGGPKYTVTDIQTPDGTLGVSPGERADSAIRNMQTMGLVR</sequence>
<keyword evidence="1" id="KW-0732">Signal</keyword>